<dbReference type="PANTHER" id="PTHR31040">
    <property type="entry name" value="NURIM"/>
    <property type="match status" value="1"/>
</dbReference>
<feature type="transmembrane region" description="Helical" evidence="6">
    <location>
        <begin position="96"/>
        <end position="116"/>
    </location>
</feature>
<keyword evidence="7" id="KW-0489">Methyltransferase</keyword>
<feature type="transmembrane region" description="Helical" evidence="6">
    <location>
        <begin position="64"/>
        <end position="84"/>
    </location>
</feature>
<feature type="transmembrane region" description="Helical" evidence="6">
    <location>
        <begin position="23"/>
        <end position="43"/>
    </location>
</feature>
<gene>
    <name evidence="7" type="ORF">ENT17_03295</name>
</gene>
<dbReference type="Pfam" id="PF04191">
    <property type="entry name" value="PEMT"/>
    <property type="match status" value="1"/>
</dbReference>
<dbReference type="PANTHER" id="PTHR31040:SF1">
    <property type="entry name" value="NURIM"/>
    <property type="match status" value="1"/>
</dbReference>
<evidence type="ECO:0000313" key="7">
    <source>
        <dbReference type="EMBL" id="HGS86624.1"/>
    </source>
</evidence>
<organism evidence="7">
    <name type="scientific">Bellilinea caldifistulae</name>
    <dbReference type="NCBI Taxonomy" id="360411"/>
    <lineage>
        <taxon>Bacteria</taxon>
        <taxon>Bacillati</taxon>
        <taxon>Chloroflexota</taxon>
        <taxon>Anaerolineae</taxon>
        <taxon>Anaerolineales</taxon>
        <taxon>Anaerolineaceae</taxon>
        <taxon>Bellilinea</taxon>
    </lineage>
</organism>
<dbReference type="GO" id="GO:0012505">
    <property type="term" value="C:endomembrane system"/>
    <property type="evidence" value="ECO:0007669"/>
    <property type="project" value="UniProtKB-SubCell"/>
</dbReference>
<evidence type="ECO:0000256" key="4">
    <source>
        <dbReference type="ARBA" id="ARBA00022989"/>
    </source>
</evidence>
<name>A0A7C4Q0W7_9CHLR</name>
<comment type="similarity">
    <text evidence="2">Belongs to the nurim family.</text>
</comment>
<reference evidence="7" key="1">
    <citation type="journal article" date="2020" name="mSystems">
        <title>Genome- and Community-Level Interaction Insights into Carbon Utilization and Element Cycling Functions of Hydrothermarchaeota in Hydrothermal Sediment.</title>
        <authorList>
            <person name="Zhou Z."/>
            <person name="Liu Y."/>
            <person name="Xu W."/>
            <person name="Pan J."/>
            <person name="Luo Z.H."/>
            <person name="Li M."/>
        </authorList>
    </citation>
    <scope>NUCLEOTIDE SEQUENCE [LARGE SCALE GENOMIC DNA]</scope>
    <source>
        <strain evidence="7">SpSt-556</strain>
    </source>
</reference>
<evidence type="ECO:0000256" key="6">
    <source>
        <dbReference type="SAM" id="Phobius"/>
    </source>
</evidence>
<protein>
    <submittedName>
        <fullName evidence="7">Isoprenylcysteine carboxylmethyltransferase family protein</fullName>
    </submittedName>
</protein>
<evidence type="ECO:0000256" key="5">
    <source>
        <dbReference type="ARBA" id="ARBA00023136"/>
    </source>
</evidence>
<evidence type="ECO:0000256" key="1">
    <source>
        <dbReference type="ARBA" id="ARBA00004127"/>
    </source>
</evidence>
<keyword evidence="4 6" id="KW-1133">Transmembrane helix</keyword>
<comment type="subcellular location">
    <subcellularLocation>
        <location evidence="1">Endomembrane system</location>
        <topology evidence="1">Multi-pass membrane protein</topology>
    </subcellularLocation>
</comment>
<proteinExistence type="inferred from homology"/>
<dbReference type="GO" id="GO:0032259">
    <property type="term" value="P:methylation"/>
    <property type="evidence" value="ECO:0007669"/>
    <property type="project" value="UniProtKB-KW"/>
</dbReference>
<dbReference type="InterPro" id="IPR033580">
    <property type="entry name" value="Nurim-like"/>
</dbReference>
<dbReference type="GO" id="GO:0008168">
    <property type="term" value="F:methyltransferase activity"/>
    <property type="evidence" value="ECO:0007669"/>
    <property type="project" value="UniProtKB-KW"/>
</dbReference>
<dbReference type="InterPro" id="IPR007318">
    <property type="entry name" value="Phopholipid_MeTrfase"/>
</dbReference>
<keyword evidence="7" id="KW-0808">Transferase</keyword>
<comment type="caution">
    <text evidence="7">The sequence shown here is derived from an EMBL/GenBank/DDBJ whole genome shotgun (WGS) entry which is preliminary data.</text>
</comment>
<dbReference type="AlphaFoldDB" id="A0A7C4Q0W7"/>
<dbReference type="Gene3D" id="1.20.120.1630">
    <property type="match status" value="1"/>
</dbReference>
<sequence length="221" mass="25566">MSPHSYNFLKSSIGVKIDWMSPAFWLILLSMFFYGALHSLLASRRVKRWAEARFGVQIRRYYRLFFSILGAVTFLPPLALTALLPDRVIYTIPFPWYFLTGLLQIAGAVGLLYGVAQTGAMRFIGLDTVMDQAALDRPSRFVTGGLYRWVRHPLYTCSLLFLWLMPVMSWNLLALNIGVTLYFIIGSRFEEDKLLEEFGEAYAEYRRRTPAFLPRLFRPPE</sequence>
<evidence type="ECO:0000256" key="2">
    <source>
        <dbReference type="ARBA" id="ARBA00010631"/>
    </source>
</evidence>
<evidence type="ECO:0000256" key="3">
    <source>
        <dbReference type="ARBA" id="ARBA00022692"/>
    </source>
</evidence>
<keyword evidence="3 6" id="KW-0812">Transmembrane</keyword>
<dbReference type="EMBL" id="DSXR01000041">
    <property type="protein sequence ID" value="HGS86624.1"/>
    <property type="molecule type" value="Genomic_DNA"/>
</dbReference>
<accession>A0A7C4Q0W7</accession>
<keyword evidence="5 6" id="KW-0472">Membrane</keyword>
<feature type="transmembrane region" description="Helical" evidence="6">
    <location>
        <begin position="160"/>
        <end position="185"/>
    </location>
</feature>